<proteinExistence type="predicted"/>
<dbReference type="InterPro" id="IPR034756">
    <property type="entry name" value="T2SSM_b"/>
</dbReference>
<feature type="compositionally biased region" description="Pro residues" evidence="1">
    <location>
        <begin position="237"/>
        <end position="247"/>
    </location>
</feature>
<comment type="caution">
    <text evidence="3">The sequence shown here is derived from an EMBL/GenBank/DDBJ whole genome shotgun (WGS) entry which is preliminary data.</text>
</comment>
<protein>
    <submittedName>
        <fullName evidence="3">Type II secretion system protein GspM</fullName>
    </submittedName>
</protein>
<dbReference type="Proteomes" id="UP001260534">
    <property type="component" value="Unassembled WGS sequence"/>
</dbReference>
<feature type="compositionally biased region" description="Low complexity" evidence="1">
    <location>
        <begin position="202"/>
        <end position="236"/>
    </location>
</feature>
<keyword evidence="2" id="KW-0472">Membrane</keyword>
<evidence type="ECO:0000256" key="1">
    <source>
        <dbReference type="SAM" id="MobiDB-lite"/>
    </source>
</evidence>
<evidence type="ECO:0000313" key="3">
    <source>
        <dbReference type="EMBL" id="MDS9992537.1"/>
    </source>
</evidence>
<dbReference type="Pfam" id="PF10741">
    <property type="entry name" value="T2SSM_b"/>
    <property type="match status" value="1"/>
</dbReference>
<feature type="region of interest" description="Disordered" evidence="1">
    <location>
        <begin position="199"/>
        <end position="278"/>
    </location>
</feature>
<feature type="compositionally biased region" description="Low complexity" evidence="1">
    <location>
        <begin position="248"/>
        <end position="266"/>
    </location>
</feature>
<keyword evidence="2" id="KW-1133">Transmembrane helix</keyword>
<accession>A0ABU2I323</accession>
<name>A0ABU2I323_9XANT</name>
<dbReference type="NCBIfam" id="NF040576">
    <property type="entry name" value="T2SS_GspM_XpsM"/>
    <property type="match status" value="1"/>
</dbReference>
<sequence length="278" mass="28979">MPVQVDKRDRWLALGLLLAALALGYLVLVHPWWTVPMREVDAQIQELQQRELRVRMQLQQAPQVAQRLQHAQRELATRPGFLRETSAELASAGLVQRLESAVATASPGNRSCAISNRSPLAADNRSDRFTRVAVQVRLRCGTPELAAVLHALESGTPALFIDNLNVMAQRYQLSPGESGNGLDVAFELAGYLRPNAMPAPPAASAGPDPSAAAAPAAATPVMNAGGSAGAGPSEPASMPPPPPPSPGTPGATNPPGAPGAANAAPADLPQQVEGRHAN</sequence>
<keyword evidence="2" id="KW-0812">Transmembrane</keyword>
<gene>
    <name evidence="3" type="primary">gspM</name>
    <name evidence="3" type="ORF">PNQ69_07125</name>
</gene>
<organism evidence="3 4">
    <name type="scientific">Xanthomonas hawaiiensis</name>
    <dbReference type="NCBI Taxonomy" id="3003247"/>
    <lineage>
        <taxon>Bacteria</taxon>
        <taxon>Pseudomonadati</taxon>
        <taxon>Pseudomonadota</taxon>
        <taxon>Gammaproteobacteria</taxon>
        <taxon>Lysobacterales</taxon>
        <taxon>Lysobacteraceae</taxon>
        <taxon>Xanthomonas</taxon>
    </lineage>
</organism>
<keyword evidence="4" id="KW-1185">Reference proteome</keyword>
<evidence type="ECO:0000256" key="2">
    <source>
        <dbReference type="SAM" id="Phobius"/>
    </source>
</evidence>
<reference evidence="3 4" key="1">
    <citation type="submission" date="2023-01" db="EMBL/GenBank/DDBJ databases">
        <title>Xanthomonas hawaiianensis sp. nov. isolated from Araceae family in Hawaii.</title>
        <authorList>
            <person name="Chunag S.-C."/>
            <person name="Dobhal S."/>
            <person name="Alvarez A."/>
            <person name="Arif M."/>
        </authorList>
    </citation>
    <scope>NUCLEOTIDE SEQUENCE [LARGE SCALE GENOMIC DNA]</scope>
    <source>
        <strain evidence="3 4">A2111</strain>
    </source>
</reference>
<feature type="transmembrane region" description="Helical" evidence="2">
    <location>
        <begin position="12"/>
        <end position="33"/>
    </location>
</feature>
<evidence type="ECO:0000313" key="4">
    <source>
        <dbReference type="Proteomes" id="UP001260534"/>
    </source>
</evidence>
<dbReference type="EMBL" id="JAQMHB010000001">
    <property type="protein sequence ID" value="MDS9992537.1"/>
    <property type="molecule type" value="Genomic_DNA"/>
</dbReference>